<dbReference type="RefSeq" id="WP_156564512.1">
    <property type="nucleotide sequence ID" value="NZ_CACRTZ010000002.1"/>
</dbReference>
<accession>A0A6N2YUF5</accession>
<dbReference type="EMBL" id="CACRTZ010000002">
    <property type="protein sequence ID" value="VYT70585.1"/>
    <property type="molecule type" value="Genomic_DNA"/>
</dbReference>
<gene>
    <name evidence="1" type="ORF">EMLFYP7_00406</name>
</gene>
<evidence type="ECO:0008006" key="2">
    <source>
        <dbReference type="Google" id="ProtNLM"/>
    </source>
</evidence>
<evidence type="ECO:0000313" key="1">
    <source>
        <dbReference type="EMBL" id="VYT70585.1"/>
    </source>
</evidence>
<dbReference type="AlphaFoldDB" id="A0A6N2YUF5"/>
<reference evidence="1" key="1">
    <citation type="submission" date="2019-11" db="EMBL/GenBank/DDBJ databases">
        <authorList>
            <person name="Feng L."/>
        </authorList>
    </citation>
    <scope>NUCLEOTIDE SEQUENCE</scope>
    <source>
        <strain evidence="1">EMassiliensisLFYP7</strain>
    </source>
</reference>
<protein>
    <recommendedName>
        <fullName evidence="2">Cytoplasmic protein</fullName>
    </recommendedName>
</protein>
<sequence>MFDNVNVDSCKTMGCRNLGIINSPDYLLQGNNVLCRECGFLFPLISSNALNLFRRAVNHGWKGLIKQCPGCGGYSLKRHGFSRQGEQRMLCRLCNKTFIAAKKAVASPRQTQLAALIQAGTSLQDIRTALAIDSTTLRRELAHLSYQARQEGSRFSFSCDIALSTRAFTVRFNGGDSLLYVLVTVEEGSGHVVALSTNYASQPVEAEYQYRSRYEERLPPGTLTHLVQRKEALTMRRQGALYDIDYGPAALHCHDRGMLVKPVLPAYRHFELVHKLTDERALNVQHYLDQECFIFGGCLMANVNDIHQGRCHIAFVRERGTTPPRMDMPPRLFLSGGIRNNVWRAFSTRDYSLAVCNLTGNKKNRHLRYATLRGATAFIQFIQSHPFLPYLNGMSPGNVTLVLEHLRHAWNSRLPEA</sequence>
<name>A0A6N2YUF5_9ENTR</name>
<proteinExistence type="predicted"/>
<organism evidence="1">
    <name type="scientific">Phytobacter massiliensis</name>
    <dbReference type="NCBI Taxonomy" id="1485952"/>
    <lineage>
        <taxon>Bacteria</taxon>
        <taxon>Pseudomonadati</taxon>
        <taxon>Pseudomonadota</taxon>
        <taxon>Gammaproteobacteria</taxon>
        <taxon>Enterobacterales</taxon>
        <taxon>Enterobacteriaceae</taxon>
        <taxon>Phytobacter</taxon>
    </lineage>
</organism>